<dbReference type="InterPro" id="IPR013918">
    <property type="entry name" value="Nucleotide_exch_fac_Fes1"/>
</dbReference>
<keyword evidence="1" id="KW-0677">Repeat</keyword>
<dbReference type="GO" id="GO:0000774">
    <property type="term" value="F:adenyl-nucleotide exchange factor activity"/>
    <property type="evidence" value="ECO:0007669"/>
    <property type="project" value="TreeGrafter"/>
</dbReference>
<dbReference type="AlphaFoldDB" id="A0A9P0ASJ8"/>
<dbReference type="InterPro" id="IPR016024">
    <property type="entry name" value="ARM-type_fold"/>
</dbReference>
<gene>
    <name evidence="3" type="ORF">MELIAE_LOCUS2097</name>
</gene>
<keyword evidence="4" id="KW-1185">Reference proteome</keyword>
<organism evidence="3 4">
    <name type="scientific">Brassicogethes aeneus</name>
    <name type="common">Rape pollen beetle</name>
    <name type="synonym">Meligethes aeneus</name>
    <dbReference type="NCBI Taxonomy" id="1431903"/>
    <lineage>
        <taxon>Eukaryota</taxon>
        <taxon>Metazoa</taxon>
        <taxon>Ecdysozoa</taxon>
        <taxon>Arthropoda</taxon>
        <taxon>Hexapoda</taxon>
        <taxon>Insecta</taxon>
        <taxon>Pterygota</taxon>
        <taxon>Neoptera</taxon>
        <taxon>Endopterygota</taxon>
        <taxon>Coleoptera</taxon>
        <taxon>Polyphaga</taxon>
        <taxon>Cucujiformia</taxon>
        <taxon>Nitidulidae</taxon>
        <taxon>Meligethinae</taxon>
        <taxon>Brassicogethes</taxon>
    </lineage>
</organism>
<reference evidence="3" key="1">
    <citation type="submission" date="2021-12" db="EMBL/GenBank/DDBJ databases">
        <authorList>
            <person name="King R."/>
        </authorList>
    </citation>
    <scope>NUCLEOTIDE SEQUENCE</scope>
</reference>
<dbReference type="InterPro" id="IPR011989">
    <property type="entry name" value="ARM-like"/>
</dbReference>
<dbReference type="GO" id="GO:0005783">
    <property type="term" value="C:endoplasmic reticulum"/>
    <property type="evidence" value="ECO:0007669"/>
    <property type="project" value="TreeGrafter"/>
</dbReference>
<dbReference type="SUPFAM" id="SSF48371">
    <property type="entry name" value="ARM repeat"/>
    <property type="match status" value="1"/>
</dbReference>
<sequence>MPGVKKGETEAAQFQENLEGASIDDTIQPRQPTSLQGLLRFAMEATKDEDAPHSSELKPMDEERKKFLEEALKTMTINVVEVLQKQIAVLKNVGEFKANDDPKDYLTAIENICEYIDNIDIANDFHKIGGLMILRPCLQSQNSKIRAGGCELIALLTQNNPTCQKIILENAFLPELIALLDTDNDVKVSIKSIYAISCLVRENNEGFNELIAHNGLHVFLKALKSKEERIIVKLAFLLSALCKSQPDLKSRLVFLDYFPVLISLINEERNMGHEFLLSLLVTLTEDNQAAINEIKDPKYRFKDIITKYRSSILNREECEEEDQYCRILLHQIA</sequence>
<dbReference type="InterPro" id="IPR050693">
    <property type="entry name" value="Hsp70_NEF-Inhibitors"/>
</dbReference>
<evidence type="ECO:0000313" key="3">
    <source>
        <dbReference type="EMBL" id="CAH0548668.1"/>
    </source>
</evidence>
<dbReference type="OrthoDB" id="10250458at2759"/>
<evidence type="ECO:0000313" key="4">
    <source>
        <dbReference type="Proteomes" id="UP001154078"/>
    </source>
</evidence>
<dbReference type="Gene3D" id="1.25.10.10">
    <property type="entry name" value="Leucine-rich Repeat Variant"/>
    <property type="match status" value="1"/>
</dbReference>
<feature type="domain" description="Nucleotide exchange factor Fes1" evidence="2">
    <location>
        <begin position="35"/>
        <end position="124"/>
    </location>
</feature>
<dbReference type="PANTHER" id="PTHR19316">
    <property type="entry name" value="PROTEIN FOLDING REGULATOR"/>
    <property type="match status" value="1"/>
</dbReference>
<proteinExistence type="predicted"/>
<accession>A0A9P0ASJ8</accession>
<evidence type="ECO:0000256" key="1">
    <source>
        <dbReference type="ARBA" id="ARBA00022737"/>
    </source>
</evidence>
<evidence type="ECO:0000259" key="2">
    <source>
        <dbReference type="Pfam" id="PF08609"/>
    </source>
</evidence>
<dbReference type="Pfam" id="PF08609">
    <property type="entry name" value="Fes1"/>
    <property type="match status" value="1"/>
</dbReference>
<dbReference type="EMBL" id="OV121141">
    <property type="protein sequence ID" value="CAH0548668.1"/>
    <property type="molecule type" value="Genomic_DNA"/>
</dbReference>
<dbReference type="PANTHER" id="PTHR19316:SF18">
    <property type="entry name" value="HSP70-BINDING PROTEIN 1"/>
    <property type="match status" value="1"/>
</dbReference>
<protein>
    <recommendedName>
        <fullName evidence="2">Nucleotide exchange factor Fes1 domain-containing protein</fullName>
    </recommendedName>
</protein>
<name>A0A9P0ASJ8_BRAAE</name>
<dbReference type="Proteomes" id="UP001154078">
    <property type="component" value="Chromosome 10"/>
</dbReference>